<dbReference type="InterPro" id="IPR029419">
    <property type="entry name" value="Arg_succ_lyase_C"/>
</dbReference>
<evidence type="ECO:0000256" key="7">
    <source>
        <dbReference type="HAMAP-Rule" id="MF_00006"/>
    </source>
</evidence>
<dbReference type="GO" id="GO:0004056">
    <property type="term" value="F:argininosuccinate lyase activity"/>
    <property type="evidence" value="ECO:0007669"/>
    <property type="project" value="UniProtKB-UniRule"/>
</dbReference>
<name>A0A0V8M3G7_9CHLR</name>
<evidence type="ECO:0000256" key="2">
    <source>
        <dbReference type="ARBA" id="ARBA00012338"/>
    </source>
</evidence>
<dbReference type="NCBIfam" id="TIGR00838">
    <property type="entry name" value="argH"/>
    <property type="match status" value="1"/>
</dbReference>
<dbReference type="Gene3D" id="1.20.200.10">
    <property type="entry name" value="Fumarase/aspartase (Central domain)"/>
    <property type="match status" value="1"/>
</dbReference>
<gene>
    <name evidence="7" type="primary">argH</name>
    <name evidence="10" type="ORF">DA01_05425</name>
</gene>
<dbReference type="PRINTS" id="PR00149">
    <property type="entry name" value="FUMRATELYASE"/>
</dbReference>
<dbReference type="GO" id="GO:0005829">
    <property type="term" value="C:cytosol"/>
    <property type="evidence" value="ECO:0007669"/>
    <property type="project" value="TreeGrafter"/>
</dbReference>
<organism evidence="10 11">
    <name type="scientific">Dehalococcoides mccartyi</name>
    <dbReference type="NCBI Taxonomy" id="61435"/>
    <lineage>
        <taxon>Bacteria</taxon>
        <taxon>Bacillati</taxon>
        <taxon>Chloroflexota</taxon>
        <taxon>Dehalococcoidia</taxon>
        <taxon>Dehalococcoidales</taxon>
        <taxon>Dehalococcoidaceae</taxon>
        <taxon>Dehalococcoides</taxon>
    </lineage>
</organism>
<keyword evidence="5 7" id="KW-0028">Amino-acid biosynthesis</keyword>
<dbReference type="EMBL" id="JGYD01000018">
    <property type="protein sequence ID" value="KSV18081.1"/>
    <property type="molecule type" value="Genomic_DNA"/>
</dbReference>
<dbReference type="InterPro" id="IPR008948">
    <property type="entry name" value="L-Aspartase-like"/>
</dbReference>
<comment type="similarity">
    <text evidence="7">Belongs to the lyase 1 family. Argininosuccinate lyase subfamily.</text>
</comment>
<dbReference type="PANTHER" id="PTHR43814:SF1">
    <property type="entry name" value="ARGININOSUCCINATE LYASE"/>
    <property type="match status" value="1"/>
</dbReference>
<sequence>MSHIRSRFSKPADELVVRYTTSLPFDWRLYQEDIKCSTAHARMLGKQGIISAGDSQSIINGLSDILTEIETGSFVFKPEMEDIHMAIEGRLFELIGEAAGRLHTARSRNDQVATDVHLFVKNTCTSTINKIRTLQGALLKQAEAHQQTALPGYTHLQVAQPVLLSHHLLAYFEMLERDCGRFTDAKKRSDVMPLGSGALAGVPYPLDRKMVAEELGFTAISQNSLDAVSERDFVLEYLSDAAICQMHLSRLSEEMVIWSSAEYAFVELDDAYTTGSSIMPQKKNPDVAELCRGKTGRVYGSLNTMLTVMKGLPLSYNRDLQEDKEPLFECADTLGDSLEVFAGMIKTATFKPERMLRALEKGYVLATDIADYLVGKGESFRSSHGIVARLVSYAISQNKTFGELSLEEYRQFSNLFENDIYAVDIKSALNARNLAGGTAPKQIAQAIARAKKILAEAGVKN</sequence>
<dbReference type="Pfam" id="PF14698">
    <property type="entry name" value="ASL_C2"/>
    <property type="match status" value="1"/>
</dbReference>
<keyword evidence="4 7" id="KW-0055">Arginine biosynthesis</keyword>
<evidence type="ECO:0000313" key="10">
    <source>
        <dbReference type="EMBL" id="KSV18081.1"/>
    </source>
</evidence>
<dbReference type="InterPro" id="IPR009049">
    <property type="entry name" value="Argininosuccinate_lyase"/>
</dbReference>
<protein>
    <recommendedName>
        <fullName evidence="2 7">Argininosuccinate lyase</fullName>
        <shortName evidence="7">ASAL</shortName>
        <ecNumber evidence="2 7">4.3.2.1</ecNumber>
    </recommendedName>
    <alternativeName>
        <fullName evidence="7">Arginosuccinase</fullName>
    </alternativeName>
</protein>
<dbReference type="Gene3D" id="1.10.275.10">
    <property type="entry name" value="Fumarase/aspartase (N-terminal domain)"/>
    <property type="match status" value="1"/>
</dbReference>
<dbReference type="AlphaFoldDB" id="A0A0V8M3G7"/>
<dbReference type="SUPFAM" id="SSF48557">
    <property type="entry name" value="L-aspartase-like"/>
    <property type="match status" value="1"/>
</dbReference>
<evidence type="ECO:0000256" key="3">
    <source>
        <dbReference type="ARBA" id="ARBA00022490"/>
    </source>
</evidence>
<accession>A0A0V8M3G7</accession>
<dbReference type="PRINTS" id="PR00145">
    <property type="entry name" value="ARGSUCLYASE"/>
</dbReference>
<dbReference type="InterPro" id="IPR024083">
    <property type="entry name" value="Fumarase/histidase_N"/>
</dbReference>
<comment type="catalytic activity">
    <reaction evidence="7">
        <text>2-(N(omega)-L-arginino)succinate = fumarate + L-arginine</text>
        <dbReference type="Rhea" id="RHEA:24020"/>
        <dbReference type="ChEBI" id="CHEBI:29806"/>
        <dbReference type="ChEBI" id="CHEBI:32682"/>
        <dbReference type="ChEBI" id="CHEBI:57472"/>
        <dbReference type="EC" id="4.3.2.1"/>
    </reaction>
</comment>
<dbReference type="InterPro" id="IPR022761">
    <property type="entry name" value="Fumarate_lyase_N"/>
</dbReference>
<comment type="caution">
    <text evidence="10">The sequence shown here is derived from an EMBL/GenBank/DDBJ whole genome shotgun (WGS) entry which is preliminary data.</text>
</comment>
<dbReference type="GO" id="GO:0042450">
    <property type="term" value="P:L-arginine biosynthetic process via ornithine"/>
    <property type="evidence" value="ECO:0007669"/>
    <property type="project" value="UniProtKB-UniRule"/>
</dbReference>
<keyword evidence="6 7" id="KW-0456">Lyase</keyword>
<dbReference type="PROSITE" id="PS00163">
    <property type="entry name" value="FUMARATE_LYASES"/>
    <property type="match status" value="1"/>
</dbReference>
<dbReference type="HAMAP" id="MF_00006">
    <property type="entry name" value="Arg_succ_lyase"/>
    <property type="match status" value="1"/>
</dbReference>
<dbReference type="Proteomes" id="UP000053577">
    <property type="component" value="Unassembled WGS sequence"/>
</dbReference>
<evidence type="ECO:0000259" key="9">
    <source>
        <dbReference type="Pfam" id="PF14698"/>
    </source>
</evidence>
<evidence type="ECO:0000259" key="8">
    <source>
        <dbReference type="Pfam" id="PF00206"/>
    </source>
</evidence>
<feature type="domain" description="Fumarate lyase N-terminal" evidence="8">
    <location>
        <begin position="7"/>
        <end position="300"/>
    </location>
</feature>
<dbReference type="InterPro" id="IPR000362">
    <property type="entry name" value="Fumarate_lyase_fam"/>
</dbReference>
<dbReference type="InterPro" id="IPR020557">
    <property type="entry name" value="Fumarate_lyase_CS"/>
</dbReference>
<comment type="subcellular location">
    <subcellularLocation>
        <location evidence="7">Cytoplasm</location>
    </subcellularLocation>
</comment>
<dbReference type="CDD" id="cd01359">
    <property type="entry name" value="Argininosuccinate_lyase"/>
    <property type="match status" value="1"/>
</dbReference>
<dbReference type="FunFam" id="1.20.200.10:FF:000015">
    <property type="entry name" value="argininosuccinate lyase isoform X2"/>
    <property type="match status" value="1"/>
</dbReference>
<evidence type="ECO:0000256" key="1">
    <source>
        <dbReference type="ARBA" id="ARBA00004941"/>
    </source>
</evidence>
<dbReference type="FunFam" id="1.10.40.30:FF:000001">
    <property type="entry name" value="Argininosuccinate lyase"/>
    <property type="match status" value="1"/>
</dbReference>
<dbReference type="eggNOG" id="COG0165">
    <property type="taxonomic scope" value="Bacteria"/>
</dbReference>
<feature type="domain" description="Argininosuccinate lyase C-terminal" evidence="9">
    <location>
        <begin position="363"/>
        <end position="423"/>
    </location>
</feature>
<keyword evidence="3 7" id="KW-0963">Cytoplasm</keyword>
<reference evidence="10 11" key="1">
    <citation type="journal article" date="2015" name="Sci. Rep.">
        <title>A comparative genomics and reductive dehalogenase gene transcription study of two chloroethene-respiring bacteria, Dehalococcoides mccartyi strains MB and 11a.</title>
        <authorList>
            <person name="Low A."/>
            <person name="Shen Z."/>
            <person name="Cheng D."/>
            <person name="Rogers M.J."/>
            <person name="Lee P.K."/>
            <person name="He J."/>
        </authorList>
    </citation>
    <scope>NUCLEOTIDE SEQUENCE [LARGE SCALE GENOMIC DNA]</scope>
    <source>
        <strain evidence="10 11">MB</strain>
    </source>
</reference>
<evidence type="ECO:0000256" key="4">
    <source>
        <dbReference type="ARBA" id="ARBA00022571"/>
    </source>
</evidence>
<dbReference type="FunFam" id="1.10.275.10:FF:000002">
    <property type="entry name" value="Argininosuccinate lyase"/>
    <property type="match status" value="1"/>
</dbReference>
<dbReference type="OrthoDB" id="9769623at2"/>
<dbReference type="Gene3D" id="1.10.40.30">
    <property type="entry name" value="Fumarase/aspartase (C-terminal domain)"/>
    <property type="match status" value="1"/>
</dbReference>
<dbReference type="PATRIC" id="fig|61435.5.peg.1072"/>
<dbReference type="UniPathway" id="UPA00068">
    <property type="reaction ID" value="UER00114"/>
</dbReference>
<evidence type="ECO:0000256" key="5">
    <source>
        <dbReference type="ARBA" id="ARBA00022605"/>
    </source>
</evidence>
<comment type="pathway">
    <text evidence="1 7">Amino-acid biosynthesis; L-arginine biosynthesis; L-arginine from L-ornithine and carbamoyl phosphate: step 3/3.</text>
</comment>
<proteinExistence type="inferred from homology"/>
<dbReference type="RefSeq" id="WP_058292529.1">
    <property type="nucleotide sequence ID" value="NZ_JGYD01000018.1"/>
</dbReference>
<dbReference type="Pfam" id="PF00206">
    <property type="entry name" value="Lyase_1"/>
    <property type="match status" value="1"/>
</dbReference>
<evidence type="ECO:0000313" key="11">
    <source>
        <dbReference type="Proteomes" id="UP000053577"/>
    </source>
</evidence>
<dbReference type="EC" id="4.3.2.1" evidence="2 7"/>
<evidence type="ECO:0000256" key="6">
    <source>
        <dbReference type="ARBA" id="ARBA00023239"/>
    </source>
</evidence>
<dbReference type="PANTHER" id="PTHR43814">
    <property type="entry name" value="ARGININOSUCCINATE LYASE"/>
    <property type="match status" value="1"/>
</dbReference>